<dbReference type="Proteomes" id="UP000264215">
    <property type="component" value="Unassembled WGS sequence"/>
</dbReference>
<name>A0A117M950_9BACT</name>
<dbReference type="EMBL" id="DQBS01000099">
    <property type="protein sequence ID" value="HCO69735.1"/>
    <property type="molecule type" value="Genomic_DNA"/>
</dbReference>
<organism evidence="3 5">
    <name type="scientific">Mesotoga infera</name>
    <dbReference type="NCBI Taxonomy" id="1236046"/>
    <lineage>
        <taxon>Bacteria</taxon>
        <taxon>Thermotogati</taxon>
        <taxon>Thermotogota</taxon>
        <taxon>Thermotogae</taxon>
        <taxon>Kosmotogales</taxon>
        <taxon>Kosmotogaceae</taxon>
        <taxon>Mesotoga</taxon>
    </lineage>
</organism>
<accession>A0A117M950</accession>
<dbReference type="Proteomes" id="UP000055014">
    <property type="component" value="Unassembled WGS sequence"/>
</dbReference>
<dbReference type="EMBL" id="LGGW01000008">
    <property type="protein sequence ID" value="KUK91167.1"/>
    <property type="molecule type" value="Genomic_DNA"/>
</dbReference>
<evidence type="ECO:0000313" key="5">
    <source>
        <dbReference type="Proteomes" id="UP000055014"/>
    </source>
</evidence>
<evidence type="ECO:0000313" key="6">
    <source>
        <dbReference type="Proteomes" id="UP000264215"/>
    </source>
</evidence>
<dbReference type="PATRIC" id="fig|1236046.5.peg.1027"/>
<evidence type="ECO:0000313" key="2">
    <source>
        <dbReference type="EMBL" id="KUK68560.1"/>
    </source>
</evidence>
<dbReference type="AlphaFoldDB" id="A0A117M950"/>
<sequence>MKSELMKVIEGFSVEEVYFASGEPIPTFVIVSIESEDLLQKIGEMEEIEADIIVISPEERKKLENANSEISKAVMNVIESGEKLL</sequence>
<dbReference type="Proteomes" id="UP000054260">
    <property type="component" value="Unassembled WGS sequence"/>
</dbReference>
<reference evidence="4 5" key="2">
    <citation type="journal article" date="2015" name="MBio">
        <title>Genome-Resolved Metagenomic Analysis Reveals Roles for Candidate Phyla and Other Microbial Community Members in Biogeochemical Transformations in Oil Reservoirs.</title>
        <authorList>
            <person name="Hu P."/>
            <person name="Tom L."/>
            <person name="Singh A."/>
            <person name="Thomas B.C."/>
            <person name="Baker B.J."/>
            <person name="Piceno Y.M."/>
            <person name="Andersen G.L."/>
            <person name="Banfield J.F."/>
        </authorList>
    </citation>
    <scope>NUCLEOTIDE SEQUENCE [LARGE SCALE GENOMIC DNA]</scope>
</reference>
<comment type="caution">
    <text evidence="3">The sequence shown here is derived from an EMBL/GenBank/DDBJ whole genome shotgun (WGS) entry which is preliminary data.</text>
</comment>
<evidence type="ECO:0000313" key="4">
    <source>
        <dbReference type="Proteomes" id="UP000054260"/>
    </source>
</evidence>
<evidence type="ECO:0000313" key="3">
    <source>
        <dbReference type="EMBL" id="KUK91167.1"/>
    </source>
</evidence>
<reference evidence="3" key="1">
    <citation type="journal article" date="2015" name="MBio">
        <title>Genome-resolved metagenomic analysis reveals roles for candidate phyla and other microbial community members in biogeochemical transformations in oil reservoirs.</title>
        <authorList>
            <person name="Hu P."/>
            <person name="Tom L."/>
            <person name="Singh A."/>
            <person name="Thomas B.C."/>
            <person name="Baker B.J."/>
            <person name="Piceno Y.M."/>
            <person name="Andersen G.L."/>
            <person name="Banfield J.F."/>
        </authorList>
    </citation>
    <scope>NUCLEOTIDE SEQUENCE [LARGE SCALE GENOMIC DNA]</scope>
    <source>
        <strain evidence="2">46_47</strain>
        <strain evidence="3">46_70</strain>
    </source>
</reference>
<protein>
    <submittedName>
        <fullName evidence="3">Uncharacterized protein</fullName>
    </submittedName>
</protein>
<reference evidence="1 6" key="3">
    <citation type="journal article" date="2018" name="Nat. Biotechnol.">
        <title>A standardized bacterial taxonomy based on genome phylogeny substantially revises the tree of life.</title>
        <authorList>
            <person name="Parks D.H."/>
            <person name="Chuvochina M."/>
            <person name="Waite D.W."/>
            <person name="Rinke C."/>
            <person name="Skarshewski A."/>
            <person name="Chaumeil P.A."/>
            <person name="Hugenholtz P."/>
        </authorList>
    </citation>
    <scope>NUCLEOTIDE SEQUENCE [LARGE SCALE GENOMIC DNA]</scope>
    <source>
        <strain evidence="1">UBA9905</strain>
    </source>
</reference>
<proteinExistence type="predicted"/>
<gene>
    <name evidence="1" type="ORF">DIT26_03985</name>
    <name evidence="2" type="ORF">XD86_0113</name>
    <name evidence="3" type="ORF">XE02_0200</name>
</gene>
<evidence type="ECO:0000313" key="1">
    <source>
        <dbReference type="EMBL" id="HCO69735.1"/>
    </source>
</evidence>
<dbReference type="EMBL" id="LGGH01000007">
    <property type="protein sequence ID" value="KUK68560.1"/>
    <property type="molecule type" value="Genomic_DNA"/>
</dbReference>